<protein>
    <recommendedName>
        <fullName evidence="3">SET domain-containing protein</fullName>
    </recommendedName>
</protein>
<dbReference type="EMBL" id="JAYKXP010000071">
    <property type="protein sequence ID" value="KAK7031079.1"/>
    <property type="molecule type" value="Genomic_DNA"/>
</dbReference>
<reference evidence="1 2" key="1">
    <citation type="submission" date="2024-01" db="EMBL/GenBank/DDBJ databases">
        <title>A draft genome for a cacao thread blight-causing isolate of Paramarasmius palmivorus.</title>
        <authorList>
            <person name="Baruah I.K."/>
            <person name="Bukari Y."/>
            <person name="Amoako-Attah I."/>
            <person name="Meinhardt L.W."/>
            <person name="Bailey B.A."/>
            <person name="Cohen S.P."/>
        </authorList>
    </citation>
    <scope>NUCLEOTIDE SEQUENCE [LARGE SCALE GENOMIC DNA]</scope>
    <source>
        <strain evidence="1 2">GH-12</strain>
    </source>
</reference>
<sequence>MSTSITHQKLKYPPTKRHAPQVFSLIPVDVDSELKQGIWMAWNEMLSPNNNGFPIDEVVHRADKAALRVASSTRFQEFLTNRSIPPDDGLQFVQWWFMSYSVLCLLRNVVCGFDSDPGPELEKMDVDFVSLRVAISNEAQLLATCLPTTEIFASCKDEHFAGKRYRYLLAGPTRFINHNCRRNVERLEDSSSRPQDRY</sequence>
<evidence type="ECO:0000313" key="1">
    <source>
        <dbReference type="EMBL" id="KAK7031079.1"/>
    </source>
</evidence>
<proteinExistence type="predicted"/>
<keyword evidence="2" id="KW-1185">Reference proteome</keyword>
<name>A0AAW0BY23_9AGAR</name>
<evidence type="ECO:0000313" key="2">
    <source>
        <dbReference type="Proteomes" id="UP001383192"/>
    </source>
</evidence>
<evidence type="ECO:0008006" key="3">
    <source>
        <dbReference type="Google" id="ProtNLM"/>
    </source>
</evidence>
<comment type="caution">
    <text evidence="1">The sequence shown here is derived from an EMBL/GenBank/DDBJ whole genome shotgun (WGS) entry which is preliminary data.</text>
</comment>
<organism evidence="1 2">
    <name type="scientific">Paramarasmius palmivorus</name>
    <dbReference type="NCBI Taxonomy" id="297713"/>
    <lineage>
        <taxon>Eukaryota</taxon>
        <taxon>Fungi</taxon>
        <taxon>Dikarya</taxon>
        <taxon>Basidiomycota</taxon>
        <taxon>Agaricomycotina</taxon>
        <taxon>Agaricomycetes</taxon>
        <taxon>Agaricomycetidae</taxon>
        <taxon>Agaricales</taxon>
        <taxon>Marasmiineae</taxon>
        <taxon>Marasmiaceae</taxon>
        <taxon>Paramarasmius</taxon>
    </lineage>
</organism>
<dbReference type="Proteomes" id="UP001383192">
    <property type="component" value="Unassembled WGS sequence"/>
</dbReference>
<gene>
    <name evidence="1" type="ORF">VNI00_013680</name>
</gene>
<accession>A0AAW0BY23</accession>
<dbReference type="AlphaFoldDB" id="A0AAW0BY23"/>